<dbReference type="Proteomes" id="UP001055439">
    <property type="component" value="Chromosome 1"/>
</dbReference>
<sequence>MLGNIRYPQQWRQCSGLKLPCIQEAYGGSISSVVVVVGPLGAIPQPLHQPHGGITAPVGCRVCATPRPVDPGEAPVGVEPREELGHQRGQVVLDDVAGRAAALPEHRVVAAVRHDGSGEGDDGVAAAACVAGVVERADEAEAGGGEVVLDGGEVEERNAGLGEEDEAVVRGVEESVREEPPLGVHHAAAPPLHWLSVHTQSLQRKQTSDLLFTKILKIRELLTCYQLEDL</sequence>
<reference evidence="1" key="1">
    <citation type="submission" date="2022-05" db="EMBL/GenBank/DDBJ databases">
        <title>The Musa troglodytarum L. genome provides insights into the mechanism of non-climacteric behaviour and enrichment of carotenoids.</title>
        <authorList>
            <person name="Wang J."/>
        </authorList>
    </citation>
    <scope>NUCLEOTIDE SEQUENCE</scope>
    <source>
        <tissue evidence="1">Leaf</tissue>
    </source>
</reference>
<evidence type="ECO:0000313" key="1">
    <source>
        <dbReference type="EMBL" id="URD76024.1"/>
    </source>
</evidence>
<proteinExistence type="predicted"/>
<organism evidence="1 2">
    <name type="scientific">Musa troglodytarum</name>
    <name type="common">fe'i banana</name>
    <dbReference type="NCBI Taxonomy" id="320322"/>
    <lineage>
        <taxon>Eukaryota</taxon>
        <taxon>Viridiplantae</taxon>
        <taxon>Streptophyta</taxon>
        <taxon>Embryophyta</taxon>
        <taxon>Tracheophyta</taxon>
        <taxon>Spermatophyta</taxon>
        <taxon>Magnoliopsida</taxon>
        <taxon>Liliopsida</taxon>
        <taxon>Zingiberales</taxon>
        <taxon>Musaceae</taxon>
        <taxon>Musa</taxon>
    </lineage>
</organism>
<keyword evidence="2" id="KW-1185">Reference proteome</keyword>
<dbReference type="EMBL" id="CP097502">
    <property type="protein sequence ID" value="URD76024.1"/>
    <property type="molecule type" value="Genomic_DNA"/>
</dbReference>
<evidence type="ECO:0000313" key="2">
    <source>
        <dbReference type="Proteomes" id="UP001055439"/>
    </source>
</evidence>
<dbReference type="AlphaFoldDB" id="A0A9E7EF56"/>
<name>A0A9E7EF56_9LILI</name>
<protein>
    <submittedName>
        <fullName evidence="1">Uncharacterized protein</fullName>
    </submittedName>
</protein>
<accession>A0A9E7EF56</accession>
<gene>
    <name evidence="1" type="ORF">MUK42_20145</name>
</gene>